<dbReference type="EMBL" id="SUNJ01011482">
    <property type="protein sequence ID" value="TPP58845.1"/>
    <property type="molecule type" value="Genomic_DNA"/>
</dbReference>
<evidence type="ECO:0000256" key="3">
    <source>
        <dbReference type="ARBA" id="ARBA00022989"/>
    </source>
</evidence>
<evidence type="ECO:0000259" key="7">
    <source>
        <dbReference type="Pfam" id="PF24456"/>
    </source>
</evidence>
<dbReference type="Proteomes" id="UP000316759">
    <property type="component" value="Unassembled WGS sequence"/>
</dbReference>
<evidence type="ECO:0000256" key="4">
    <source>
        <dbReference type="ARBA" id="ARBA00023136"/>
    </source>
</evidence>
<feature type="compositionally biased region" description="Polar residues" evidence="5">
    <location>
        <begin position="439"/>
        <end position="461"/>
    </location>
</feature>
<dbReference type="PANTHER" id="PTHR20952">
    <property type="entry name" value="ADP-RIBOSYLATION-LIKE FACTOR 6-INTERACTING PROTEIN"/>
    <property type="match status" value="1"/>
</dbReference>
<evidence type="ECO:0000313" key="9">
    <source>
        <dbReference type="Proteomes" id="UP000316759"/>
    </source>
</evidence>
<accession>A0A504YEW7</accession>
<protein>
    <recommendedName>
        <fullName evidence="7">RETREG1-3/ARL6IP-like N-terminal reticulon-homology domain-containing protein</fullName>
    </recommendedName>
</protein>
<keyword evidence="2 6" id="KW-0812">Transmembrane</keyword>
<dbReference type="PANTHER" id="PTHR20952:SF4">
    <property type="entry name" value="RETICULOPHAGY REGULATOR 2"/>
    <property type="match status" value="1"/>
</dbReference>
<keyword evidence="3 6" id="KW-1133">Transmembrane helix</keyword>
<gene>
    <name evidence="8" type="ORF">FGIG_03890</name>
</gene>
<dbReference type="GO" id="GO:0016020">
    <property type="term" value="C:membrane"/>
    <property type="evidence" value="ECO:0007669"/>
    <property type="project" value="UniProtKB-SubCell"/>
</dbReference>
<sequence length="658" mass="74068">MKSRYDRVYDDIFAVLNRWELIILRIEVLLLWERIVPSFIFSLSMHLIFWAVALTTHSTLFVASCALSVLLTFDVFWKWIRRLLDDPLKSEGSFTRLVQSALESGSILSIEELSRWVAKFLYYAKSAVNGLSPCRRSKPLLFFLLTASTSLACIVLSRHISGLAISYGILNLCLVAPVLIYHKVFSRLWGTVKPVLQRIESEFDKYQLETASEREAGEAELYGPVVAAAAASQQNLAYDDDQALVPNCFATNSFNERASEDLDTSEAVFIKQFVPKLSNEEIDRLFDNALGGATSNGRAPSLFGSEPNRDPNRMVSIPDATPWIMSDEYATDDDEVEDILDEATDEQVTGSNAMHSQDRDCEGHPHKSSVVLDDDSEVLCRCDNCGRFTVVNNTSNVNSVNDDPNDGCGSAAAEDCSRHRRFHHDQVDLDPPADAQNPDWDQTDSLRVPTTSLPQETSTEALDTDTPHTHSVRFSNFGDQINSMTRHAFRKHDSTGRYYAYRTPLRAHAMNFRNLRKRHTPNSHAFMPSRRFFTLPTGPIQIAHLSIVFHVIPVVNHSGVMVSIITRLPPHVHLSVNRVIWPLKLNDSNAVQQEIYRLPLPSITRTQYTTVIAEAVVLSGFANNALLKGTSIRNFNNVVVVLFNTNLKCLDYEDEFHQ</sequence>
<feature type="region of interest" description="Disordered" evidence="5">
    <location>
        <begin position="346"/>
        <end position="367"/>
    </location>
</feature>
<keyword evidence="9" id="KW-1185">Reference proteome</keyword>
<organism evidence="8 9">
    <name type="scientific">Fasciola gigantica</name>
    <name type="common">Giant liver fluke</name>
    <dbReference type="NCBI Taxonomy" id="46835"/>
    <lineage>
        <taxon>Eukaryota</taxon>
        <taxon>Metazoa</taxon>
        <taxon>Spiralia</taxon>
        <taxon>Lophotrochozoa</taxon>
        <taxon>Platyhelminthes</taxon>
        <taxon>Trematoda</taxon>
        <taxon>Digenea</taxon>
        <taxon>Plagiorchiida</taxon>
        <taxon>Echinostomata</taxon>
        <taxon>Echinostomatoidea</taxon>
        <taxon>Fasciolidae</taxon>
        <taxon>Fasciola</taxon>
    </lineage>
</organism>
<evidence type="ECO:0000256" key="1">
    <source>
        <dbReference type="ARBA" id="ARBA00004141"/>
    </source>
</evidence>
<evidence type="ECO:0000256" key="5">
    <source>
        <dbReference type="SAM" id="MobiDB-lite"/>
    </source>
</evidence>
<reference evidence="8 9" key="1">
    <citation type="submission" date="2019-04" db="EMBL/GenBank/DDBJ databases">
        <title>Annotation for the trematode Fasciola gigantica.</title>
        <authorList>
            <person name="Choi Y.-J."/>
        </authorList>
    </citation>
    <scope>NUCLEOTIDE SEQUENCE [LARGE SCALE GENOMIC DNA]</scope>
    <source>
        <strain evidence="8">Uganda_cow_1</strain>
    </source>
</reference>
<dbReference type="InterPro" id="IPR057282">
    <property type="entry name" value="RETREG1-3-like_RHD"/>
</dbReference>
<evidence type="ECO:0000313" key="8">
    <source>
        <dbReference type="EMBL" id="TPP58845.1"/>
    </source>
</evidence>
<proteinExistence type="predicted"/>
<name>A0A504YEW7_FASGI</name>
<feature type="domain" description="RETREG1-3/ARL6IP-like N-terminal reticulon-homology" evidence="7">
    <location>
        <begin position="18"/>
        <end position="200"/>
    </location>
</feature>
<comment type="caution">
    <text evidence="8">The sequence shown here is derived from an EMBL/GenBank/DDBJ whole genome shotgun (WGS) entry which is preliminary data.</text>
</comment>
<evidence type="ECO:0000256" key="2">
    <source>
        <dbReference type="ARBA" id="ARBA00022692"/>
    </source>
</evidence>
<keyword evidence="4 6" id="KW-0472">Membrane</keyword>
<dbReference type="Pfam" id="PF24456">
    <property type="entry name" value="RHD_RETREG1-3"/>
    <property type="match status" value="1"/>
</dbReference>
<feature type="compositionally biased region" description="Polar residues" evidence="5">
    <location>
        <begin position="346"/>
        <end position="355"/>
    </location>
</feature>
<comment type="subcellular location">
    <subcellularLocation>
        <location evidence="1">Membrane</location>
        <topology evidence="1">Multi-pass membrane protein</topology>
    </subcellularLocation>
</comment>
<dbReference type="InterPro" id="IPR052114">
    <property type="entry name" value="ER_autophagy_membrane_reg"/>
</dbReference>
<dbReference type="STRING" id="46835.A0A504YEW7"/>
<feature type="region of interest" description="Disordered" evidence="5">
    <location>
        <begin position="427"/>
        <end position="469"/>
    </location>
</feature>
<dbReference type="GO" id="GO:0005783">
    <property type="term" value="C:endoplasmic reticulum"/>
    <property type="evidence" value="ECO:0007669"/>
    <property type="project" value="UniProtKB-ARBA"/>
</dbReference>
<dbReference type="AlphaFoldDB" id="A0A504YEW7"/>
<dbReference type="OrthoDB" id="6242479at2759"/>
<feature type="region of interest" description="Disordered" evidence="5">
    <location>
        <begin position="393"/>
        <end position="412"/>
    </location>
</feature>
<evidence type="ECO:0000256" key="6">
    <source>
        <dbReference type="SAM" id="Phobius"/>
    </source>
</evidence>
<feature type="region of interest" description="Disordered" evidence="5">
    <location>
        <begin position="297"/>
        <end position="318"/>
    </location>
</feature>
<feature type="transmembrane region" description="Helical" evidence="6">
    <location>
        <begin position="163"/>
        <end position="181"/>
    </location>
</feature>
<feature type="compositionally biased region" description="Basic and acidic residues" evidence="5">
    <location>
        <begin position="356"/>
        <end position="365"/>
    </location>
</feature>